<evidence type="ECO:0000313" key="5">
    <source>
        <dbReference type="EMBL" id="KAH7958129.1"/>
    </source>
</evidence>
<dbReference type="VEuPathDB" id="VectorBase:LOC119169618"/>
<keyword evidence="3" id="KW-0812">Transmembrane</keyword>
<dbReference type="EMBL" id="JABSTU010004489">
    <property type="protein sequence ID" value="KAH7958129.1"/>
    <property type="molecule type" value="Genomic_DNA"/>
</dbReference>
<dbReference type="GO" id="GO:0016485">
    <property type="term" value="P:protein processing"/>
    <property type="evidence" value="ECO:0007669"/>
    <property type="project" value="TreeGrafter"/>
</dbReference>
<protein>
    <recommendedName>
        <fullName evidence="4">Peptidase M13 N-terminal domain-containing protein</fullName>
    </recommendedName>
</protein>
<proteinExistence type="inferred from homology"/>
<feature type="compositionally biased region" description="Polar residues" evidence="2">
    <location>
        <begin position="68"/>
        <end position="77"/>
    </location>
</feature>
<evidence type="ECO:0000256" key="3">
    <source>
        <dbReference type="SAM" id="Phobius"/>
    </source>
</evidence>
<reference evidence="5" key="1">
    <citation type="journal article" date="2020" name="Cell">
        <title>Large-Scale Comparative Analyses of Tick Genomes Elucidate Their Genetic Diversity and Vector Capacities.</title>
        <authorList>
            <consortium name="Tick Genome and Microbiome Consortium (TIGMIC)"/>
            <person name="Jia N."/>
            <person name="Wang J."/>
            <person name="Shi W."/>
            <person name="Du L."/>
            <person name="Sun Y."/>
            <person name="Zhan W."/>
            <person name="Jiang J.F."/>
            <person name="Wang Q."/>
            <person name="Zhang B."/>
            <person name="Ji P."/>
            <person name="Bell-Sakyi L."/>
            <person name="Cui X.M."/>
            <person name="Yuan T.T."/>
            <person name="Jiang B.G."/>
            <person name="Yang W.F."/>
            <person name="Lam T.T."/>
            <person name="Chang Q.C."/>
            <person name="Ding S.J."/>
            <person name="Wang X.J."/>
            <person name="Zhu J.G."/>
            <person name="Ruan X.D."/>
            <person name="Zhao L."/>
            <person name="Wei J.T."/>
            <person name="Ye R.Z."/>
            <person name="Que T.C."/>
            <person name="Du C.H."/>
            <person name="Zhou Y.H."/>
            <person name="Cheng J.X."/>
            <person name="Dai P.F."/>
            <person name="Guo W.B."/>
            <person name="Han X.H."/>
            <person name="Huang E.J."/>
            <person name="Li L.F."/>
            <person name="Wei W."/>
            <person name="Gao Y.C."/>
            <person name="Liu J.Z."/>
            <person name="Shao H.Z."/>
            <person name="Wang X."/>
            <person name="Wang C.C."/>
            <person name="Yang T.C."/>
            <person name="Huo Q.B."/>
            <person name="Li W."/>
            <person name="Chen H.Y."/>
            <person name="Chen S.E."/>
            <person name="Zhou L.G."/>
            <person name="Ni X.B."/>
            <person name="Tian J.H."/>
            <person name="Sheng Y."/>
            <person name="Liu T."/>
            <person name="Pan Y.S."/>
            <person name="Xia L.Y."/>
            <person name="Li J."/>
            <person name="Zhao F."/>
            <person name="Cao W.C."/>
        </authorList>
    </citation>
    <scope>NUCLEOTIDE SEQUENCE</scope>
    <source>
        <strain evidence="5">Rmic-2018</strain>
    </source>
</reference>
<dbReference type="InterPro" id="IPR024079">
    <property type="entry name" value="MetalloPept_cat_dom_sf"/>
</dbReference>
<feature type="region of interest" description="Disordered" evidence="2">
    <location>
        <begin position="859"/>
        <end position="880"/>
    </location>
</feature>
<dbReference type="Proteomes" id="UP000821866">
    <property type="component" value="Unassembled WGS sequence"/>
</dbReference>
<feature type="domain" description="Peptidase M13 N-terminal" evidence="4">
    <location>
        <begin position="343"/>
        <end position="691"/>
    </location>
</feature>
<feature type="transmembrane region" description="Helical" evidence="3">
    <location>
        <begin position="284"/>
        <end position="305"/>
    </location>
</feature>
<comment type="similarity">
    <text evidence="1">Belongs to the peptidase M13 family.</text>
</comment>
<feature type="region of interest" description="Disordered" evidence="2">
    <location>
        <begin position="1"/>
        <end position="208"/>
    </location>
</feature>
<evidence type="ECO:0000259" key="4">
    <source>
        <dbReference type="Pfam" id="PF05649"/>
    </source>
</evidence>
<organism evidence="5 6">
    <name type="scientific">Rhipicephalus microplus</name>
    <name type="common">Cattle tick</name>
    <name type="synonym">Boophilus microplus</name>
    <dbReference type="NCBI Taxonomy" id="6941"/>
    <lineage>
        <taxon>Eukaryota</taxon>
        <taxon>Metazoa</taxon>
        <taxon>Ecdysozoa</taxon>
        <taxon>Arthropoda</taxon>
        <taxon>Chelicerata</taxon>
        <taxon>Arachnida</taxon>
        <taxon>Acari</taxon>
        <taxon>Parasitiformes</taxon>
        <taxon>Ixodida</taxon>
        <taxon>Ixodoidea</taxon>
        <taxon>Ixodidae</taxon>
        <taxon>Rhipicephalinae</taxon>
        <taxon>Rhipicephalus</taxon>
        <taxon>Boophilus</taxon>
    </lineage>
</organism>
<dbReference type="PROSITE" id="PS51885">
    <property type="entry name" value="NEPRILYSIN"/>
    <property type="match status" value="1"/>
</dbReference>
<reference evidence="5" key="2">
    <citation type="submission" date="2021-09" db="EMBL/GenBank/DDBJ databases">
        <authorList>
            <person name="Jia N."/>
            <person name="Wang J."/>
            <person name="Shi W."/>
            <person name="Du L."/>
            <person name="Sun Y."/>
            <person name="Zhan W."/>
            <person name="Jiang J."/>
            <person name="Wang Q."/>
            <person name="Zhang B."/>
            <person name="Ji P."/>
            <person name="Sakyi L.B."/>
            <person name="Cui X."/>
            <person name="Yuan T."/>
            <person name="Jiang B."/>
            <person name="Yang W."/>
            <person name="Lam T.T.-Y."/>
            <person name="Chang Q."/>
            <person name="Ding S."/>
            <person name="Wang X."/>
            <person name="Zhu J."/>
            <person name="Ruan X."/>
            <person name="Zhao L."/>
            <person name="Wei J."/>
            <person name="Que T."/>
            <person name="Du C."/>
            <person name="Cheng J."/>
            <person name="Dai P."/>
            <person name="Han X."/>
            <person name="Huang E."/>
            <person name="Gao Y."/>
            <person name="Liu J."/>
            <person name="Shao H."/>
            <person name="Ye R."/>
            <person name="Li L."/>
            <person name="Wei W."/>
            <person name="Wang X."/>
            <person name="Wang C."/>
            <person name="Huo Q."/>
            <person name="Li W."/>
            <person name="Guo W."/>
            <person name="Chen H."/>
            <person name="Chen S."/>
            <person name="Zhou L."/>
            <person name="Zhou L."/>
            <person name="Ni X."/>
            <person name="Tian J."/>
            <person name="Zhou Y."/>
            <person name="Sheng Y."/>
            <person name="Liu T."/>
            <person name="Pan Y."/>
            <person name="Xia L."/>
            <person name="Li J."/>
            <person name="Zhao F."/>
            <person name="Cao W."/>
        </authorList>
    </citation>
    <scope>NUCLEOTIDE SEQUENCE</scope>
    <source>
        <strain evidence="5">Rmic-2018</strain>
        <tissue evidence="5">Larvae</tissue>
    </source>
</reference>
<feature type="compositionally biased region" description="Basic residues" evidence="2">
    <location>
        <begin position="101"/>
        <end position="114"/>
    </location>
</feature>
<keyword evidence="6" id="KW-1185">Reference proteome</keyword>
<dbReference type="InterPro" id="IPR000718">
    <property type="entry name" value="Peptidase_M13"/>
</dbReference>
<comment type="caution">
    <text evidence="5">The sequence shown here is derived from an EMBL/GenBank/DDBJ whole genome shotgun (WGS) entry which is preliminary data.</text>
</comment>
<dbReference type="Gene3D" id="3.40.390.10">
    <property type="entry name" value="Collagenase (Catalytic Domain)"/>
    <property type="match status" value="2"/>
</dbReference>
<dbReference type="AlphaFoldDB" id="A0A9J6CYW5"/>
<dbReference type="GO" id="GO:0004222">
    <property type="term" value="F:metalloendopeptidase activity"/>
    <property type="evidence" value="ECO:0007669"/>
    <property type="project" value="InterPro"/>
</dbReference>
<gene>
    <name evidence="5" type="ORF">HPB51_027894</name>
</gene>
<feature type="compositionally biased region" description="Low complexity" evidence="2">
    <location>
        <begin position="150"/>
        <end position="165"/>
    </location>
</feature>
<dbReference type="GO" id="GO:0005886">
    <property type="term" value="C:plasma membrane"/>
    <property type="evidence" value="ECO:0007669"/>
    <property type="project" value="TreeGrafter"/>
</dbReference>
<dbReference type="Pfam" id="PF05649">
    <property type="entry name" value="Peptidase_M13_N"/>
    <property type="match status" value="1"/>
</dbReference>
<dbReference type="InterPro" id="IPR008753">
    <property type="entry name" value="Peptidase_M13_N"/>
</dbReference>
<feature type="compositionally biased region" description="Polar residues" evidence="2">
    <location>
        <begin position="25"/>
        <end position="34"/>
    </location>
</feature>
<dbReference type="Gene3D" id="1.10.1380.10">
    <property type="entry name" value="Neutral endopeptidase , domain2"/>
    <property type="match status" value="1"/>
</dbReference>
<keyword evidence="3" id="KW-0472">Membrane</keyword>
<name>A0A9J6CYW5_RHIMP</name>
<dbReference type="InterPro" id="IPR042089">
    <property type="entry name" value="Peptidase_M13_dom_2"/>
</dbReference>
<feature type="compositionally biased region" description="Low complexity" evidence="2">
    <location>
        <begin position="47"/>
        <end position="61"/>
    </location>
</feature>
<dbReference type="SUPFAM" id="SSF55486">
    <property type="entry name" value="Metalloproteases ('zincins'), catalytic domain"/>
    <property type="match status" value="1"/>
</dbReference>
<dbReference type="PANTHER" id="PTHR11733:SF241">
    <property type="entry name" value="GH26575P-RELATED"/>
    <property type="match status" value="1"/>
</dbReference>
<accession>A0A9J6CYW5</accession>
<sequence>MDHDSRTTAHRSRPNKGSSKGGSLGTRTRPNSLGEQLPGYLPKGRVSPKSYVPPKSSTTTSGQAACLSGSQKGSESPRTVPLRQKRNSPDCPECSGNKGPASHRQHKPPPRHSPSKLPTASPDLSPALTVESPLESLRESPILSHQECTSPPAGGSMSPGGTSSPHVLAPSGRGTPESRGSSSRKRGESGRVSWQQEHPQAEASAKRRASRPSLYRWLVSHLPSRVGRERVAQDHGGPEGEAVTLDRTCRTSEICSPRAFWKGTSSVSGQEGPVGARSTLRGDLCTAVLAVVIVVLVTTLIWVLYTGNGEKTSAAATAQGCVTDTCVKYEKLLSLTMDTSAPPCEDFYQYVCGTWLRTGNRPIYERNWDMFLNNVGRHVMASGDSAGDVRSTGNDQVAEGECKALTSIRACISPLKRDNIEEVKEVLAAAGLPWPDHSAQPDIIDSMFFMSLRVYQALFLDIQTEYNAKRTMVLSESFHFRRVYERIGEHVTTGHICSHFRTSYESFANDSDEHGQRQEQLCHRITEMKAFLDAQLVGVVAKSSPVDPATFLNMTPPVPESRWDAAMRRYLNASLRSFNVIYIENAGQFRALFRTLDVYGEKNMTDFFGWFAVQVLLPFTNVRLLTSYHQSEYAVGDEIRKRCVSFAYLFFPVAMDYYLSRYVLEATEYAKSLVEPIEGSFYKLLGGNHSWLVGDALPQPNMTRLTTAFEIVNAYSEDVIRLYADFPYVDPEQPLHNEMKLEHYLHGPGKSNPPYRAIDANMFDGFRLNPQLLSFPWYASDARPAVLMGGLGSRLAGTLYLDFVDRHPNPEDVYRENWRCLALQNTDVDSHVDLMAAAAAINVVWDTLWDLPRRDPLTPREGNVSRRAPSLRTSSKSEVPGNYSDSALLFVFYCWLTCGDQWGPSMCNVPLKNSPHFGSVFGCAAGAPMNPTNKCRMIV</sequence>
<evidence type="ECO:0000256" key="2">
    <source>
        <dbReference type="SAM" id="MobiDB-lite"/>
    </source>
</evidence>
<evidence type="ECO:0000256" key="1">
    <source>
        <dbReference type="ARBA" id="ARBA00007357"/>
    </source>
</evidence>
<keyword evidence="3" id="KW-1133">Transmembrane helix</keyword>
<evidence type="ECO:0000313" key="6">
    <source>
        <dbReference type="Proteomes" id="UP000821866"/>
    </source>
</evidence>
<dbReference type="PANTHER" id="PTHR11733">
    <property type="entry name" value="ZINC METALLOPROTEASE FAMILY M13 NEPRILYSIN-RELATED"/>
    <property type="match status" value="1"/>
</dbReference>